<dbReference type="GO" id="GO:0043565">
    <property type="term" value="F:sequence-specific DNA binding"/>
    <property type="evidence" value="ECO:0007669"/>
    <property type="project" value="InterPro"/>
</dbReference>
<dbReference type="GO" id="GO:0005524">
    <property type="term" value="F:ATP binding"/>
    <property type="evidence" value="ECO:0007669"/>
    <property type="project" value="InterPro"/>
</dbReference>
<evidence type="ECO:0000313" key="3">
    <source>
        <dbReference type="EMBL" id="MBB4104887.1"/>
    </source>
</evidence>
<dbReference type="InterPro" id="IPR010921">
    <property type="entry name" value="Trp_repressor/repl_initiator"/>
</dbReference>
<evidence type="ECO:0000259" key="2">
    <source>
        <dbReference type="SMART" id="SM00760"/>
    </source>
</evidence>
<accession>A0A7W6P2I5</accession>
<dbReference type="EMBL" id="JACIDU010000015">
    <property type="protein sequence ID" value="MBB4104887.1"/>
    <property type="molecule type" value="Genomic_DNA"/>
</dbReference>
<dbReference type="SMART" id="SM00760">
    <property type="entry name" value="Bac_DnaA_C"/>
    <property type="match status" value="1"/>
</dbReference>
<dbReference type="GO" id="GO:0006275">
    <property type="term" value="P:regulation of DNA replication"/>
    <property type="evidence" value="ECO:0007669"/>
    <property type="project" value="InterPro"/>
</dbReference>
<dbReference type="Gene3D" id="1.10.1750.10">
    <property type="match status" value="1"/>
</dbReference>
<organism evidence="3 4">
    <name type="scientific">Allorhizobium borbori</name>
    <dbReference type="NCBI Taxonomy" id="485907"/>
    <lineage>
        <taxon>Bacteria</taxon>
        <taxon>Pseudomonadati</taxon>
        <taxon>Pseudomonadota</taxon>
        <taxon>Alphaproteobacteria</taxon>
        <taxon>Hyphomicrobiales</taxon>
        <taxon>Rhizobiaceae</taxon>
        <taxon>Rhizobium/Agrobacterium group</taxon>
        <taxon>Allorhizobium</taxon>
    </lineage>
</organism>
<dbReference type="InterPro" id="IPR013159">
    <property type="entry name" value="DnaA_C"/>
</dbReference>
<dbReference type="AlphaFoldDB" id="A0A7W6P2I5"/>
<proteinExistence type="predicted"/>
<dbReference type="Proteomes" id="UP000584824">
    <property type="component" value="Unassembled WGS sequence"/>
</dbReference>
<evidence type="ECO:0000256" key="1">
    <source>
        <dbReference type="SAM" id="MobiDB-lite"/>
    </source>
</evidence>
<feature type="region of interest" description="Disordered" evidence="1">
    <location>
        <begin position="1"/>
        <end position="23"/>
    </location>
</feature>
<feature type="domain" description="Chromosomal replication initiator DnaA C-terminal" evidence="2">
    <location>
        <begin position="31"/>
        <end position="100"/>
    </location>
</feature>
<name>A0A7W6P2I5_9HYPH</name>
<evidence type="ECO:0000313" key="4">
    <source>
        <dbReference type="Proteomes" id="UP000584824"/>
    </source>
</evidence>
<sequence length="132" mass="14051">MPLDKDDTGLNGRKSGAPGAAGAGVTPVRNACRLVQMLAGEMVTIAGDRAPLRRNRRRTLCHTRQIAMYVCHVALQIPQGDVGAAFGKDRSTVGYACAVVEDRRDDEAFDAFVAAMERIAREVVLGEGASHG</sequence>
<reference evidence="3 4" key="1">
    <citation type="submission" date="2020-08" db="EMBL/GenBank/DDBJ databases">
        <title>Genomic Encyclopedia of Type Strains, Phase IV (KMG-IV): sequencing the most valuable type-strain genomes for metagenomic binning, comparative biology and taxonomic classification.</title>
        <authorList>
            <person name="Goeker M."/>
        </authorList>
    </citation>
    <scope>NUCLEOTIDE SEQUENCE [LARGE SCALE GENOMIC DNA]</scope>
    <source>
        <strain evidence="3 4">DSM 26385</strain>
    </source>
</reference>
<comment type="caution">
    <text evidence="3">The sequence shown here is derived from an EMBL/GenBank/DDBJ whole genome shotgun (WGS) entry which is preliminary data.</text>
</comment>
<dbReference type="RefSeq" id="WP_306414080.1">
    <property type="nucleotide sequence ID" value="NZ_JACIDU010000015.1"/>
</dbReference>
<dbReference type="CDD" id="cd06571">
    <property type="entry name" value="Bac_DnaA_C"/>
    <property type="match status" value="1"/>
</dbReference>
<dbReference type="GO" id="GO:0006270">
    <property type="term" value="P:DNA replication initiation"/>
    <property type="evidence" value="ECO:0007669"/>
    <property type="project" value="InterPro"/>
</dbReference>
<dbReference type="SUPFAM" id="SSF48295">
    <property type="entry name" value="TrpR-like"/>
    <property type="match status" value="1"/>
</dbReference>
<gene>
    <name evidence="3" type="ORF">GGQ66_003469</name>
</gene>
<keyword evidence="4" id="KW-1185">Reference proteome</keyword>
<dbReference type="Pfam" id="PF08299">
    <property type="entry name" value="Bac_DnaA_C"/>
    <property type="match status" value="1"/>
</dbReference>
<protein>
    <recommendedName>
        <fullName evidence="2">Chromosomal replication initiator DnaA C-terminal domain-containing protein</fullName>
    </recommendedName>
</protein>